<feature type="region of interest" description="Disordered" evidence="1">
    <location>
        <begin position="1"/>
        <end position="112"/>
    </location>
</feature>
<feature type="region of interest" description="Disordered" evidence="1">
    <location>
        <begin position="203"/>
        <end position="353"/>
    </location>
</feature>
<dbReference type="AlphaFoldDB" id="S8ASX0"/>
<evidence type="ECO:0000256" key="1">
    <source>
        <dbReference type="SAM" id="MobiDB-lite"/>
    </source>
</evidence>
<proteinExistence type="predicted"/>
<gene>
    <name evidence="2" type="ORF">H072_56</name>
</gene>
<dbReference type="Proteomes" id="UP000015100">
    <property type="component" value="Unassembled WGS sequence"/>
</dbReference>
<feature type="compositionally biased region" description="Polar residues" evidence="1">
    <location>
        <begin position="237"/>
        <end position="251"/>
    </location>
</feature>
<evidence type="ECO:0000313" key="2">
    <source>
        <dbReference type="EMBL" id="EPS45969.1"/>
    </source>
</evidence>
<dbReference type="HOGENOM" id="CLU_653854_0_0_1"/>
<dbReference type="OrthoDB" id="5426250at2759"/>
<organism evidence="2 3">
    <name type="scientific">Dactylellina haptotyla (strain CBS 200.50)</name>
    <name type="common">Nematode-trapping fungus</name>
    <name type="synonym">Monacrosporium haptotylum</name>
    <dbReference type="NCBI Taxonomy" id="1284197"/>
    <lineage>
        <taxon>Eukaryota</taxon>
        <taxon>Fungi</taxon>
        <taxon>Dikarya</taxon>
        <taxon>Ascomycota</taxon>
        <taxon>Pezizomycotina</taxon>
        <taxon>Orbiliomycetes</taxon>
        <taxon>Orbiliales</taxon>
        <taxon>Orbiliaceae</taxon>
        <taxon>Dactylellina</taxon>
    </lineage>
</organism>
<reference evidence="3" key="2">
    <citation type="submission" date="2013-04" db="EMBL/GenBank/DDBJ databases">
        <title>Genomic mechanisms accounting for the adaptation to parasitism in nematode-trapping fungi.</title>
        <authorList>
            <person name="Ahren D.G."/>
        </authorList>
    </citation>
    <scope>NUCLEOTIDE SEQUENCE [LARGE SCALE GENOMIC DNA]</scope>
    <source>
        <strain evidence="3">CBS 200.50</strain>
    </source>
</reference>
<feature type="compositionally biased region" description="Polar residues" evidence="1">
    <location>
        <begin position="45"/>
        <end position="69"/>
    </location>
</feature>
<protein>
    <submittedName>
        <fullName evidence="2">Uncharacterized protein</fullName>
    </submittedName>
</protein>
<reference evidence="2 3" key="1">
    <citation type="journal article" date="2013" name="PLoS Genet.">
        <title>Genomic mechanisms accounting for the adaptation to parasitism in nematode-trapping fungi.</title>
        <authorList>
            <person name="Meerupati T."/>
            <person name="Andersson K.M."/>
            <person name="Friman E."/>
            <person name="Kumar D."/>
            <person name="Tunlid A."/>
            <person name="Ahren D."/>
        </authorList>
    </citation>
    <scope>NUCLEOTIDE SEQUENCE [LARGE SCALE GENOMIC DNA]</scope>
    <source>
        <strain evidence="2 3">CBS 200.50</strain>
    </source>
</reference>
<name>S8ASX0_DACHA</name>
<accession>S8ASX0</accession>
<keyword evidence="3" id="KW-1185">Reference proteome</keyword>
<sequence>MENPQDPGGNPQLFQFKKDGVREPWSPPNSPRLQTSEPVTEHFNPWTSGIRTSSEISKNCANPSTTATIRPSLFGTHLQVPFSSPGGRLSGEKRYAHSDTGSTSPSKLERSLFGASTSPHSFFGSASAPTSPANMGKCASKIKDCLCYRNPLSPHSSFTSTQESIENTAHLPRRMPAPTPVPGARLAQGTPAELYSDMRRARRGFGSPQAGRGRGNRSNHQSARRRPLEDDEDVNPLATSTPSGLLQSPQSPYAAVSTPGTPCPKPRPRADRSRRPADPGTGSPFLVSSTAAPSPASGISRPESAPPENRGVRFPKSPNRAINSPRRSRANPGPYIHGAGANSGAPGRSDCDSTDQFYLAPYQSAIGVAGERGAGTRDWTQDPEYQAELRQREKERKAALRNLCGGEPKIGVIDIKKKKN</sequence>
<evidence type="ECO:0000313" key="3">
    <source>
        <dbReference type="Proteomes" id="UP000015100"/>
    </source>
</evidence>
<dbReference type="EMBL" id="AQGS01000001">
    <property type="protein sequence ID" value="EPS45969.1"/>
    <property type="molecule type" value="Genomic_DNA"/>
</dbReference>
<feature type="compositionally biased region" description="Basic residues" evidence="1">
    <location>
        <begin position="214"/>
        <end position="225"/>
    </location>
</feature>
<comment type="caution">
    <text evidence="2">The sequence shown here is derived from an EMBL/GenBank/DDBJ whole genome shotgun (WGS) entry which is preliminary data.</text>
</comment>
<feature type="compositionally biased region" description="Basic and acidic residues" evidence="1">
    <location>
        <begin position="268"/>
        <end position="277"/>
    </location>
</feature>